<keyword evidence="1" id="KW-0812">Transmembrane</keyword>
<dbReference type="EMBL" id="CAAJGR010000008">
    <property type="protein sequence ID" value="VHO05868.1"/>
    <property type="molecule type" value="Genomic_DNA"/>
</dbReference>
<evidence type="ECO:0000313" key="2">
    <source>
        <dbReference type="EMBL" id="VHO05868.1"/>
    </source>
</evidence>
<accession>A0A486XVU7</accession>
<keyword evidence="1" id="KW-0472">Membrane</keyword>
<gene>
    <name evidence="2" type="ORF">BAL341_2952</name>
</gene>
<dbReference type="AlphaFoldDB" id="A0A486XVU7"/>
<proteinExistence type="predicted"/>
<evidence type="ECO:0000256" key="1">
    <source>
        <dbReference type="SAM" id="Phobius"/>
    </source>
</evidence>
<organism evidence="2">
    <name type="scientific">Rheinheimera sp. BAL341</name>
    <dbReference type="NCBI Taxonomy" id="1708203"/>
    <lineage>
        <taxon>Bacteria</taxon>
        <taxon>Pseudomonadati</taxon>
        <taxon>Pseudomonadota</taxon>
        <taxon>Gammaproteobacteria</taxon>
        <taxon>Chromatiales</taxon>
        <taxon>Chromatiaceae</taxon>
        <taxon>Rheinheimera</taxon>
    </lineage>
</organism>
<name>A0A486XVU7_9GAMM</name>
<reference evidence="2" key="1">
    <citation type="submission" date="2019-04" db="EMBL/GenBank/DDBJ databases">
        <authorList>
            <person name="Brambilla D."/>
        </authorList>
    </citation>
    <scope>NUCLEOTIDE SEQUENCE</scope>
    <source>
        <strain evidence="2">BAL1</strain>
    </source>
</reference>
<sequence>MAAAPKVKVRQFVGLVQTVVAVALFFWASLNSSTGSGWLAVSQLTGLVFN</sequence>
<protein>
    <submittedName>
        <fullName evidence="2">Uncharacterized protein</fullName>
    </submittedName>
</protein>
<keyword evidence="1" id="KW-1133">Transmembrane helix</keyword>
<feature type="transmembrane region" description="Helical" evidence="1">
    <location>
        <begin position="12"/>
        <end position="30"/>
    </location>
</feature>